<dbReference type="OrthoDB" id="2965620at2"/>
<dbReference type="SUPFAM" id="SSF54523">
    <property type="entry name" value="Pili subunits"/>
    <property type="match status" value="1"/>
</dbReference>
<dbReference type="Pfam" id="PF07963">
    <property type="entry name" value="N_methyl"/>
    <property type="match status" value="1"/>
</dbReference>
<dbReference type="GO" id="GO:0009986">
    <property type="term" value="C:cell surface"/>
    <property type="evidence" value="ECO:0007669"/>
    <property type="project" value="UniProtKB-SubCell"/>
</dbReference>
<keyword evidence="3" id="KW-0472">Membrane</keyword>
<reference evidence="4 5" key="1">
    <citation type="submission" date="2015-01" db="EMBL/GenBank/DDBJ databases">
        <title>Jeotgalibacillus campisalis genome sequencing.</title>
        <authorList>
            <person name="Goh K.M."/>
            <person name="Chan K.-G."/>
            <person name="Yaakop A.S."/>
            <person name="Ee R."/>
            <person name="Gan H.M."/>
            <person name="Chan C.S."/>
        </authorList>
    </citation>
    <scope>NUCLEOTIDE SEQUENCE [LARGE SCALE GENOMIC DNA]</scope>
    <source>
        <strain evidence="4 5">SF-57</strain>
    </source>
</reference>
<organism evidence="4 5">
    <name type="scientific">Jeotgalibacillus campisalis</name>
    <dbReference type="NCBI Taxonomy" id="220754"/>
    <lineage>
        <taxon>Bacteria</taxon>
        <taxon>Bacillati</taxon>
        <taxon>Bacillota</taxon>
        <taxon>Bacilli</taxon>
        <taxon>Bacillales</taxon>
        <taxon>Caryophanaceae</taxon>
        <taxon>Jeotgalibacillus</taxon>
    </lineage>
</organism>
<dbReference type="AlphaFoldDB" id="A0A0C2R7G7"/>
<evidence type="ECO:0000256" key="3">
    <source>
        <dbReference type="SAM" id="Phobius"/>
    </source>
</evidence>
<evidence type="ECO:0000256" key="2">
    <source>
        <dbReference type="ARBA" id="ARBA00023287"/>
    </source>
</evidence>
<name>A0A0C2R7G7_9BACL</name>
<sequence length="145" mass="16319">MIRKNGFTLIEVLAVIVIAGILFSIGAAMVQTTIMISRHDAFLATAHSLEEAARQYAYHRQIGKDHTDLVTYTELIHEGLIEKVKDPYTGELFEDHNSSYIRYQNKEPLSICLKGYTHEICGESGNEGLPFSLLSREKIAEVESF</sequence>
<dbReference type="Proteomes" id="UP000031972">
    <property type="component" value="Unassembled WGS sequence"/>
</dbReference>
<accession>A0A0C2R7G7</accession>
<dbReference type="GO" id="GO:0030420">
    <property type="term" value="P:establishment of competence for transformation"/>
    <property type="evidence" value="ECO:0007669"/>
    <property type="project" value="UniProtKB-KW"/>
</dbReference>
<dbReference type="InterPro" id="IPR012902">
    <property type="entry name" value="N_methyl_site"/>
</dbReference>
<gene>
    <name evidence="4" type="ORF">KR50_28800</name>
</gene>
<keyword evidence="5" id="KW-1185">Reference proteome</keyword>
<evidence type="ECO:0000313" key="4">
    <source>
        <dbReference type="EMBL" id="KIL46205.1"/>
    </source>
</evidence>
<keyword evidence="2" id="KW-0178">Competence</keyword>
<dbReference type="Gene3D" id="3.30.700.10">
    <property type="entry name" value="Glycoprotein, Type 4 Pilin"/>
    <property type="match status" value="1"/>
</dbReference>
<comment type="caution">
    <text evidence="4">The sequence shown here is derived from an EMBL/GenBank/DDBJ whole genome shotgun (WGS) entry which is preliminary data.</text>
</comment>
<evidence type="ECO:0000256" key="1">
    <source>
        <dbReference type="ARBA" id="ARBA00004241"/>
    </source>
</evidence>
<comment type="subcellular location">
    <subcellularLocation>
        <location evidence="1">Cell surface</location>
    </subcellularLocation>
</comment>
<dbReference type="EMBL" id="JXRR01000017">
    <property type="protein sequence ID" value="KIL46205.1"/>
    <property type="molecule type" value="Genomic_DNA"/>
</dbReference>
<keyword evidence="3" id="KW-1133">Transmembrane helix</keyword>
<feature type="transmembrane region" description="Helical" evidence="3">
    <location>
        <begin position="6"/>
        <end position="30"/>
    </location>
</feature>
<dbReference type="InterPro" id="IPR045584">
    <property type="entry name" value="Pilin-like"/>
</dbReference>
<dbReference type="PATRIC" id="fig|220754.4.peg.2894"/>
<dbReference type="NCBIfam" id="TIGR02532">
    <property type="entry name" value="IV_pilin_GFxxxE"/>
    <property type="match status" value="1"/>
</dbReference>
<keyword evidence="3" id="KW-0812">Transmembrane</keyword>
<proteinExistence type="predicted"/>
<protein>
    <submittedName>
        <fullName evidence="4">Uncharacterized protein</fullName>
    </submittedName>
</protein>
<evidence type="ECO:0000313" key="5">
    <source>
        <dbReference type="Proteomes" id="UP000031972"/>
    </source>
</evidence>
<dbReference type="RefSeq" id="WP_041059823.1">
    <property type="nucleotide sequence ID" value="NZ_JXRR01000017.1"/>
</dbReference>